<dbReference type="Proteomes" id="UP000334019">
    <property type="component" value="Chromosome"/>
</dbReference>
<feature type="binding site" evidence="7">
    <location>
        <position position="177"/>
    </location>
    <ligand>
        <name>substrate</name>
    </ligand>
</feature>
<evidence type="ECO:0000256" key="3">
    <source>
        <dbReference type="ARBA" id="ARBA00022526"/>
    </source>
</evidence>
<feature type="binding site" evidence="7">
    <location>
        <position position="230"/>
    </location>
    <ligand>
        <name>substrate</name>
    </ligand>
</feature>
<evidence type="ECO:0000313" key="11">
    <source>
        <dbReference type="Proteomes" id="UP000334019"/>
    </source>
</evidence>
<sequence length="465" mass="51869">MSAAHRTERADALVLFGITGDLAKKKLIPAVYRLALHDRLPDAVVGVARSGWDLDDLRRHIRTTLDESDHDVDDEVFERIARALRYVDGDYEDEDTYVRVAEAVADQQLPVFYFAIPPDLFDDVISGLVANGLHERARVVLEKPFGRDLASAQELNALLHRHFPESSIFRIDHFLGKEAVQNLMVFRFTNTLLDPVWNRYYVDNVQVTLAEDFGVEGRGRFYDGVGALRDVVQNHLLQVVALLAMEPPATDDPEALRDEIAKVLRAIRPFDPADVVRGQFEGYREEDGVEPDSDTETFVAVRAFVDSWRWAGVPWYIRAGKSMASTVTEAVVELKRPPRPMFTSTASVPEPNRLSFRMKPDDQITVAVQAKKPGEELESRPVSLVLSEAVDDGDAPGAYDRLLDDALDGDPRLFSRQDAVEAAWEAVQPVLDAPPPSELYRVGSWGPTGADRLVPGDVWNPCGEG</sequence>
<keyword evidence="6 7" id="KW-0119">Carbohydrate metabolism</keyword>
<evidence type="ECO:0000256" key="4">
    <source>
        <dbReference type="ARBA" id="ARBA00022857"/>
    </source>
</evidence>
<dbReference type="GO" id="GO:0050661">
    <property type="term" value="F:NADP binding"/>
    <property type="evidence" value="ECO:0007669"/>
    <property type="project" value="UniProtKB-UniRule"/>
</dbReference>
<feature type="domain" description="Glucose-6-phosphate dehydrogenase C-terminal" evidence="9">
    <location>
        <begin position="184"/>
        <end position="455"/>
    </location>
</feature>
<dbReference type="GO" id="GO:0004345">
    <property type="term" value="F:glucose-6-phosphate dehydrogenase activity"/>
    <property type="evidence" value="ECO:0007669"/>
    <property type="project" value="UniProtKB-UniRule"/>
</dbReference>
<dbReference type="SUPFAM" id="SSF51735">
    <property type="entry name" value="NAD(P)-binding Rossmann-fold domains"/>
    <property type="match status" value="1"/>
</dbReference>
<dbReference type="EC" id="1.1.1.49" evidence="7"/>
<dbReference type="NCBIfam" id="NF009492">
    <property type="entry name" value="PRK12853.1-3"/>
    <property type="match status" value="1"/>
</dbReference>
<dbReference type="UniPathway" id="UPA00115">
    <property type="reaction ID" value="UER00408"/>
</dbReference>
<dbReference type="PIRSF" id="PIRSF000110">
    <property type="entry name" value="G6PD"/>
    <property type="match status" value="1"/>
</dbReference>
<dbReference type="KEGG" id="atq:GH723_04780"/>
<feature type="active site" description="Proton acceptor" evidence="7">
    <location>
        <position position="235"/>
    </location>
</feature>
<evidence type="ECO:0000256" key="1">
    <source>
        <dbReference type="ARBA" id="ARBA00004937"/>
    </source>
</evidence>
<dbReference type="HAMAP" id="MF_00966">
    <property type="entry name" value="G6PD"/>
    <property type="match status" value="1"/>
</dbReference>
<dbReference type="GO" id="GO:0005829">
    <property type="term" value="C:cytosol"/>
    <property type="evidence" value="ECO:0007669"/>
    <property type="project" value="TreeGrafter"/>
</dbReference>
<evidence type="ECO:0000259" key="9">
    <source>
        <dbReference type="Pfam" id="PF02781"/>
    </source>
</evidence>
<organism evidence="10 11">
    <name type="scientific">Actinomarinicola tropica</name>
    <dbReference type="NCBI Taxonomy" id="2789776"/>
    <lineage>
        <taxon>Bacteria</taxon>
        <taxon>Bacillati</taxon>
        <taxon>Actinomycetota</taxon>
        <taxon>Acidimicrobiia</taxon>
        <taxon>Acidimicrobiales</taxon>
        <taxon>Iamiaceae</taxon>
        <taxon>Actinomarinicola</taxon>
    </lineage>
</organism>
<evidence type="ECO:0000256" key="2">
    <source>
        <dbReference type="ARBA" id="ARBA00009975"/>
    </source>
</evidence>
<dbReference type="AlphaFoldDB" id="A0A5Q2RIS0"/>
<keyword evidence="5 7" id="KW-0560">Oxidoreductase</keyword>
<evidence type="ECO:0000259" key="8">
    <source>
        <dbReference type="Pfam" id="PF00479"/>
    </source>
</evidence>
<feature type="domain" description="Glucose-6-phosphate dehydrogenase NAD-binding" evidence="8">
    <location>
        <begin position="14"/>
        <end position="182"/>
    </location>
</feature>
<evidence type="ECO:0000256" key="5">
    <source>
        <dbReference type="ARBA" id="ARBA00023002"/>
    </source>
</evidence>
<dbReference type="Pfam" id="PF00479">
    <property type="entry name" value="G6PD_N"/>
    <property type="match status" value="1"/>
</dbReference>
<feature type="binding site" evidence="7">
    <location>
        <position position="211"/>
    </location>
    <ligand>
        <name>substrate</name>
    </ligand>
</feature>
<comment type="similarity">
    <text evidence="2 7">Belongs to the glucose-6-phosphate dehydrogenase family.</text>
</comment>
<dbReference type="PANTHER" id="PTHR23429:SF0">
    <property type="entry name" value="GLUCOSE-6-PHOSPHATE 1-DEHYDROGENASE"/>
    <property type="match status" value="1"/>
</dbReference>
<gene>
    <name evidence="7 10" type="primary">zwf</name>
    <name evidence="10" type="ORF">GH723_04780</name>
</gene>
<keyword evidence="3 7" id="KW-0313">Glucose metabolism</keyword>
<evidence type="ECO:0000256" key="6">
    <source>
        <dbReference type="ARBA" id="ARBA00023277"/>
    </source>
</evidence>
<keyword evidence="4 7" id="KW-0521">NADP</keyword>
<feature type="binding site" evidence="7">
    <location>
        <position position="49"/>
    </location>
    <ligand>
        <name>NADP(+)</name>
        <dbReference type="ChEBI" id="CHEBI:58349"/>
    </ligand>
</feature>
<dbReference type="Gene3D" id="3.40.50.720">
    <property type="entry name" value="NAD(P)-binding Rossmann-like Domain"/>
    <property type="match status" value="1"/>
</dbReference>
<proteinExistence type="inferred from homology"/>
<dbReference type="NCBIfam" id="TIGR00871">
    <property type="entry name" value="zwf"/>
    <property type="match status" value="1"/>
</dbReference>
<reference evidence="10 11" key="1">
    <citation type="submission" date="2019-11" db="EMBL/GenBank/DDBJ databases">
        <authorList>
            <person name="He Y."/>
        </authorList>
    </citation>
    <scope>NUCLEOTIDE SEQUENCE [LARGE SCALE GENOMIC DNA]</scope>
    <source>
        <strain evidence="10 11">SCSIO 58843</strain>
    </source>
</reference>
<dbReference type="GO" id="GO:0009051">
    <property type="term" value="P:pentose-phosphate shunt, oxidative branch"/>
    <property type="evidence" value="ECO:0007669"/>
    <property type="project" value="TreeGrafter"/>
</dbReference>
<keyword evidence="11" id="KW-1185">Reference proteome</keyword>
<dbReference type="InterPro" id="IPR036291">
    <property type="entry name" value="NAD(P)-bd_dom_sf"/>
</dbReference>
<protein>
    <recommendedName>
        <fullName evidence="7">Glucose-6-phosphate 1-dehydrogenase</fullName>
        <shortName evidence="7">G6PD</shortName>
        <ecNumber evidence="7">1.1.1.49</ecNumber>
    </recommendedName>
</protein>
<dbReference type="PRINTS" id="PR00079">
    <property type="entry name" value="G6PDHDRGNASE"/>
</dbReference>
<dbReference type="InterPro" id="IPR022675">
    <property type="entry name" value="G6P_DH_C"/>
</dbReference>
<dbReference type="PANTHER" id="PTHR23429">
    <property type="entry name" value="GLUCOSE-6-PHOSPHATE 1-DEHYDROGENASE G6PD"/>
    <property type="match status" value="1"/>
</dbReference>
<evidence type="ECO:0000313" key="10">
    <source>
        <dbReference type="EMBL" id="QGG94471.1"/>
    </source>
</evidence>
<accession>A0A5Q2RIS0</accession>
<dbReference type="InterPro" id="IPR001282">
    <property type="entry name" value="G6P_DH"/>
</dbReference>
<dbReference type="InterPro" id="IPR022674">
    <property type="entry name" value="G6P_DH_NAD-bd"/>
</dbReference>
<dbReference type="GO" id="GO:0006006">
    <property type="term" value="P:glucose metabolic process"/>
    <property type="evidence" value="ECO:0007669"/>
    <property type="project" value="UniProtKB-KW"/>
</dbReference>
<dbReference type="InterPro" id="IPR019796">
    <property type="entry name" value="G6P_DH_AS"/>
</dbReference>
<dbReference type="SUPFAM" id="SSF55347">
    <property type="entry name" value="Glyceraldehyde-3-phosphate dehydrogenase-like, C-terminal domain"/>
    <property type="match status" value="1"/>
</dbReference>
<comment type="caution">
    <text evidence="7">Lacks conserved residue(s) required for the propagation of feature annotation.</text>
</comment>
<comment type="function">
    <text evidence="7">Catalyzes the oxidation of glucose 6-phosphate to 6-phosphogluconolactone.</text>
</comment>
<dbReference type="PROSITE" id="PS00069">
    <property type="entry name" value="G6P_DEHYDROGENASE"/>
    <property type="match status" value="1"/>
</dbReference>
<dbReference type="Pfam" id="PF02781">
    <property type="entry name" value="G6PD_C"/>
    <property type="match status" value="1"/>
</dbReference>
<feature type="binding site" evidence="7">
    <location>
        <position position="143"/>
    </location>
    <ligand>
        <name>NADP(+)</name>
        <dbReference type="ChEBI" id="CHEBI:58349"/>
    </ligand>
</feature>
<feature type="binding site" evidence="7">
    <location>
        <position position="173"/>
    </location>
    <ligand>
        <name>substrate</name>
    </ligand>
</feature>
<feature type="binding site" evidence="7">
    <location>
        <position position="321"/>
    </location>
    <ligand>
        <name>substrate</name>
    </ligand>
</feature>
<evidence type="ECO:0000256" key="7">
    <source>
        <dbReference type="HAMAP-Rule" id="MF_00966"/>
    </source>
</evidence>
<name>A0A5Q2RIS0_9ACTN</name>
<comment type="catalytic activity">
    <reaction evidence="7">
        <text>D-glucose 6-phosphate + NADP(+) = 6-phospho-D-glucono-1,5-lactone + NADPH + H(+)</text>
        <dbReference type="Rhea" id="RHEA:15841"/>
        <dbReference type="ChEBI" id="CHEBI:15378"/>
        <dbReference type="ChEBI" id="CHEBI:57783"/>
        <dbReference type="ChEBI" id="CHEBI:57955"/>
        <dbReference type="ChEBI" id="CHEBI:58349"/>
        <dbReference type="ChEBI" id="CHEBI:61548"/>
        <dbReference type="EC" id="1.1.1.49"/>
    </reaction>
</comment>
<comment type="pathway">
    <text evidence="1 7">Carbohydrate degradation; pentose phosphate pathway; D-ribulose 5-phosphate from D-glucose 6-phosphate (oxidative stage): step 1/3.</text>
</comment>
<dbReference type="EMBL" id="CP045851">
    <property type="protein sequence ID" value="QGG94471.1"/>
    <property type="molecule type" value="Genomic_DNA"/>
</dbReference>
<dbReference type="Gene3D" id="3.30.360.10">
    <property type="entry name" value="Dihydrodipicolinate Reductase, domain 2"/>
    <property type="match status" value="1"/>
</dbReference>
<dbReference type="RefSeq" id="WP_153758577.1">
    <property type="nucleotide sequence ID" value="NZ_CP045851.1"/>
</dbReference>